<comment type="caution">
    <text evidence="7">The sequence shown here is derived from an EMBL/GenBank/DDBJ whole genome shotgun (WGS) entry which is preliminary data.</text>
</comment>
<dbReference type="GO" id="GO:0005634">
    <property type="term" value="C:nucleus"/>
    <property type="evidence" value="ECO:0007669"/>
    <property type="project" value="UniProtKB-SubCell"/>
</dbReference>
<evidence type="ECO:0000313" key="7">
    <source>
        <dbReference type="EMBL" id="KAL0014375.1"/>
    </source>
</evidence>
<keyword evidence="6" id="KW-0472">Membrane</keyword>
<keyword evidence="4" id="KW-0804">Transcription</keyword>
<protein>
    <submittedName>
        <fullName evidence="7">Uncharacterized protein</fullName>
    </submittedName>
</protein>
<dbReference type="GO" id="GO:0003677">
    <property type="term" value="F:DNA binding"/>
    <property type="evidence" value="ECO:0007669"/>
    <property type="project" value="UniProtKB-KW"/>
</dbReference>
<dbReference type="Gene3D" id="2.40.330.10">
    <property type="entry name" value="DNA-binding pseudobarrel domain"/>
    <property type="match status" value="1"/>
</dbReference>
<keyword evidence="6" id="KW-1133">Transmembrane helix</keyword>
<proteinExistence type="predicted"/>
<dbReference type="InterPro" id="IPR051442">
    <property type="entry name" value="B3_domain"/>
</dbReference>
<evidence type="ECO:0000256" key="5">
    <source>
        <dbReference type="ARBA" id="ARBA00023242"/>
    </source>
</evidence>
<reference evidence="7 8" key="1">
    <citation type="submission" date="2024-01" db="EMBL/GenBank/DDBJ databases">
        <title>A telomere-to-telomere, gap-free genome of sweet tea (Lithocarpus litseifolius).</title>
        <authorList>
            <person name="Zhou J."/>
        </authorList>
    </citation>
    <scope>NUCLEOTIDE SEQUENCE [LARGE SCALE GENOMIC DNA]</scope>
    <source>
        <strain evidence="7">Zhou-2022a</strain>
        <tissue evidence="7">Leaf</tissue>
    </source>
</reference>
<dbReference type="InterPro" id="IPR015300">
    <property type="entry name" value="DNA-bd_pseudobarrel_sf"/>
</dbReference>
<keyword evidence="8" id="KW-1185">Reference proteome</keyword>
<keyword evidence="3" id="KW-0238">DNA-binding</keyword>
<gene>
    <name evidence="7" type="ORF">SO802_001444</name>
</gene>
<keyword evidence="5" id="KW-0539">Nucleus</keyword>
<evidence type="ECO:0000256" key="3">
    <source>
        <dbReference type="ARBA" id="ARBA00023125"/>
    </source>
</evidence>
<sequence length="161" mass="18366">MKTMRAQMKVAVIVTPGILGFCIIAIISAFVFHDHHRRMVFVGSVGLLASVTIEIRGGGRLRLLVVGVKEYILPNWDDECVDRIKIEERVAVTVWDCDTESKHQLVFNKETGTNATYGFIGQWTEEFVSRRGLKKNDEIGLYWDRINLRFCFSILNRASSD</sequence>
<dbReference type="EMBL" id="JAZDWU010000001">
    <property type="protein sequence ID" value="KAL0014375.1"/>
    <property type="molecule type" value="Genomic_DNA"/>
</dbReference>
<feature type="transmembrane region" description="Helical" evidence="6">
    <location>
        <begin position="12"/>
        <end position="32"/>
    </location>
</feature>
<dbReference type="PANTHER" id="PTHR34269:SF11">
    <property type="entry name" value="B3 DOMAIN PROTEIN"/>
    <property type="match status" value="1"/>
</dbReference>
<accession>A0AAW2DYD7</accession>
<name>A0AAW2DYD7_9ROSI</name>
<evidence type="ECO:0000256" key="4">
    <source>
        <dbReference type="ARBA" id="ARBA00023163"/>
    </source>
</evidence>
<evidence type="ECO:0000256" key="1">
    <source>
        <dbReference type="ARBA" id="ARBA00004123"/>
    </source>
</evidence>
<comment type="subcellular location">
    <subcellularLocation>
        <location evidence="1">Nucleus</location>
    </subcellularLocation>
</comment>
<keyword evidence="2" id="KW-0805">Transcription regulation</keyword>
<dbReference type="AlphaFoldDB" id="A0AAW2DYD7"/>
<keyword evidence="6" id="KW-0812">Transmembrane</keyword>
<dbReference type="Proteomes" id="UP001459277">
    <property type="component" value="Unassembled WGS sequence"/>
</dbReference>
<evidence type="ECO:0000256" key="2">
    <source>
        <dbReference type="ARBA" id="ARBA00023015"/>
    </source>
</evidence>
<evidence type="ECO:0000313" key="8">
    <source>
        <dbReference type="Proteomes" id="UP001459277"/>
    </source>
</evidence>
<dbReference type="PANTHER" id="PTHR34269">
    <property type="entry name" value="TRANSCRIPTION FACTOR B3-DOMAIN FAMILY-RELATED"/>
    <property type="match status" value="1"/>
</dbReference>
<evidence type="ECO:0000256" key="6">
    <source>
        <dbReference type="SAM" id="Phobius"/>
    </source>
</evidence>
<organism evidence="7 8">
    <name type="scientific">Lithocarpus litseifolius</name>
    <dbReference type="NCBI Taxonomy" id="425828"/>
    <lineage>
        <taxon>Eukaryota</taxon>
        <taxon>Viridiplantae</taxon>
        <taxon>Streptophyta</taxon>
        <taxon>Embryophyta</taxon>
        <taxon>Tracheophyta</taxon>
        <taxon>Spermatophyta</taxon>
        <taxon>Magnoliopsida</taxon>
        <taxon>eudicotyledons</taxon>
        <taxon>Gunneridae</taxon>
        <taxon>Pentapetalae</taxon>
        <taxon>rosids</taxon>
        <taxon>fabids</taxon>
        <taxon>Fagales</taxon>
        <taxon>Fagaceae</taxon>
        <taxon>Lithocarpus</taxon>
    </lineage>
</organism>